<evidence type="ECO:0000256" key="2">
    <source>
        <dbReference type="ARBA" id="ARBA00022679"/>
    </source>
</evidence>
<feature type="non-terminal residue" evidence="8">
    <location>
        <position position="125"/>
    </location>
</feature>
<evidence type="ECO:0000256" key="5">
    <source>
        <dbReference type="ARBA" id="ARBA00023133"/>
    </source>
</evidence>
<gene>
    <name evidence="8" type="ORF">METZ01_LOCUS393801</name>
</gene>
<evidence type="ECO:0000256" key="1">
    <source>
        <dbReference type="ARBA" id="ARBA00004141"/>
    </source>
</evidence>
<name>A0A382V3C4_9ZZZZ</name>
<protein>
    <recommendedName>
        <fullName evidence="9">Heme o synthase</fullName>
    </recommendedName>
</protein>
<keyword evidence="3 7" id="KW-0812">Transmembrane</keyword>
<dbReference type="EMBL" id="UINC01148827">
    <property type="protein sequence ID" value="SVD40947.1"/>
    <property type="molecule type" value="Genomic_DNA"/>
</dbReference>
<evidence type="ECO:0000256" key="4">
    <source>
        <dbReference type="ARBA" id="ARBA00022989"/>
    </source>
</evidence>
<dbReference type="InterPro" id="IPR044878">
    <property type="entry name" value="UbiA_sf"/>
</dbReference>
<accession>A0A382V3C4</accession>
<dbReference type="GO" id="GO:0008495">
    <property type="term" value="F:protoheme IX farnesyltransferase activity"/>
    <property type="evidence" value="ECO:0007669"/>
    <property type="project" value="InterPro"/>
</dbReference>
<keyword evidence="4 7" id="KW-1133">Transmembrane helix</keyword>
<dbReference type="GO" id="GO:0016020">
    <property type="term" value="C:membrane"/>
    <property type="evidence" value="ECO:0007669"/>
    <property type="project" value="UniProtKB-SubCell"/>
</dbReference>
<sequence length="125" mass="13550">MSLVLVATFLGYYIGNNGIGSWILLTSTLMGTAMTSAGAGALNHYFERKPDKLMNRTMNRPLPAGTISPLSVIIYGVVMVVLGSVILFVKVNMLTGFLSLITAFLYIAIYTPLKRITWLNTSIGS</sequence>
<reference evidence="8" key="1">
    <citation type="submission" date="2018-05" db="EMBL/GenBank/DDBJ databases">
        <authorList>
            <person name="Lanie J.A."/>
            <person name="Ng W.-L."/>
            <person name="Kazmierczak K.M."/>
            <person name="Andrzejewski T.M."/>
            <person name="Davidsen T.M."/>
            <person name="Wayne K.J."/>
            <person name="Tettelin H."/>
            <person name="Glass J.I."/>
            <person name="Rusch D."/>
            <person name="Podicherti R."/>
            <person name="Tsui H.-C.T."/>
            <person name="Winkler M.E."/>
        </authorList>
    </citation>
    <scope>NUCLEOTIDE SEQUENCE</scope>
</reference>
<keyword evidence="2" id="KW-0808">Transferase</keyword>
<dbReference type="AlphaFoldDB" id="A0A382V3C4"/>
<dbReference type="PANTHER" id="PTHR43448:SF2">
    <property type="entry name" value="PROTOHEME IX FARNESYLTRANSFERASE, MITOCHONDRIAL"/>
    <property type="match status" value="1"/>
</dbReference>
<keyword evidence="6 7" id="KW-0472">Membrane</keyword>
<keyword evidence="5" id="KW-0350">Heme biosynthesis</keyword>
<comment type="subcellular location">
    <subcellularLocation>
        <location evidence="1">Membrane</location>
        <topology evidence="1">Multi-pass membrane protein</topology>
    </subcellularLocation>
</comment>
<dbReference type="InterPro" id="IPR000537">
    <property type="entry name" value="UbiA_prenyltransferase"/>
</dbReference>
<proteinExistence type="predicted"/>
<feature type="transmembrane region" description="Helical" evidence="7">
    <location>
        <begin position="20"/>
        <end position="46"/>
    </location>
</feature>
<evidence type="ECO:0008006" key="9">
    <source>
        <dbReference type="Google" id="ProtNLM"/>
    </source>
</evidence>
<dbReference type="GO" id="GO:0006783">
    <property type="term" value="P:heme biosynthetic process"/>
    <property type="evidence" value="ECO:0007669"/>
    <property type="project" value="UniProtKB-KW"/>
</dbReference>
<dbReference type="PANTHER" id="PTHR43448">
    <property type="entry name" value="PROTOHEME IX FARNESYLTRANSFERASE, MITOCHONDRIAL"/>
    <property type="match status" value="1"/>
</dbReference>
<evidence type="ECO:0000256" key="6">
    <source>
        <dbReference type="ARBA" id="ARBA00023136"/>
    </source>
</evidence>
<feature type="transmembrane region" description="Helical" evidence="7">
    <location>
        <begin position="67"/>
        <end position="88"/>
    </location>
</feature>
<feature type="transmembrane region" description="Helical" evidence="7">
    <location>
        <begin position="94"/>
        <end position="113"/>
    </location>
</feature>
<evidence type="ECO:0000256" key="7">
    <source>
        <dbReference type="SAM" id="Phobius"/>
    </source>
</evidence>
<dbReference type="Pfam" id="PF01040">
    <property type="entry name" value="UbiA"/>
    <property type="match status" value="1"/>
</dbReference>
<organism evidence="8">
    <name type="scientific">marine metagenome</name>
    <dbReference type="NCBI Taxonomy" id="408172"/>
    <lineage>
        <taxon>unclassified sequences</taxon>
        <taxon>metagenomes</taxon>
        <taxon>ecological metagenomes</taxon>
    </lineage>
</organism>
<dbReference type="Gene3D" id="1.10.357.140">
    <property type="entry name" value="UbiA prenyltransferase"/>
    <property type="match status" value="1"/>
</dbReference>
<dbReference type="InterPro" id="IPR006369">
    <property type="entry name" value="Protohaem_IX_farnesylTrfase"/>
</dbReference>
<evidence type="ECO:0000256" key="3">
    <source>
        <dbReference type="ARBA" id="ARBA00022692"/>
    </source>
</evidence>
<evidence type="ECO:0000313" key="8">
    <source>
        <dbReference type="EMBL" id="SVD40947.1"/>
    </source>
</evidence>